<evidence type="ECO:0008006" key="6">
    <source>
        <dbReference type="Google" id="ProtNLM"/>
    </source>
</evidence>
<keyword evidence="5" id="KW-1185">Reference proteome</keyword>
<dbReference type="EMBL" id="CAJPDT010000009">
    <property type="protein sequence ID" value="CAF9911710.1"/>
    <property type="molecule type" value="Genomic_DNA"/>
</dbReference>
<dbReference type="GO" id="GO:0070475">
    <property type="term" value="P:rRNA base methylation"/>
    <property type="evidence" value="ECO:0007669"/>
    <property type="project" value="TreeGrafter"/>
</dbReference>
<dbReference type="Pfam" id="PF05971">
    <property type="entry name" value="Methyltransf_10"/>
    <property type="match status" value="1"/>
</dbReference>
<gene>
    <name evidence="4" type="ORF">IMSHALPRED_010554</name>
</gene>
<organism evidence="4 5">
    <name type="scientific">Imshaugia aleurites</name>
    <dbReference type="NCBI Taxonomy" id="172621"/>
    <lineage>
        <taxon>Eukaryota</taxon>
        <taxon>Fungi</taxon>
        <taxon>Dikarya</taxon>
        <taxon>Ascomycota</taxon>
        <taxon>Pezizomycotina</taxon>
        <taxon>Lecanoromycetes</taxon>
        <taxon>OSLEUM clade</taxon>
        <taxon>Lecanoromycetidae</taxon>
        <taxon>Lecanorales</taxon>
        <taxon>Lecanorineae</taxon>
        <taxon>Parmeliaceae</taxon>
        <taxon>Imshaugia</taxon>
    </lineage>
</organism>
<dbReference type="Proteomes" id="UP000664534">
    <property type="component" value="Unassembled WGS sequence"/>
</dbReference>
<dbReference type="Gene3D" id="3.40.50.150">
    <property type="entry name" value="Vaccinia Virus protein VP39"/>
    <property type="match status" value="1"/>
</dbReference>
<evidence type="ECO:0000256" key="3">
    <source>
        <dbReference type="SAM" id="MobiDB-lite"/>
    </source>
</evidence>
<comment type="caution">
    <text evidence="4">The sequence shown here is derived from an EMBL/GenBank/DDBJ whole genome shotgun (WGS) entry which is preliminary data.</text>
</comment>
<dbReference type="GO" id="GO:0005634">
    <property type="term" value="C:nucleus"/>
    <property type="evidence" value="ECO:0007669"/>
    <property type="project" value="TreeGrafter"/>
</dbReference>
<evidence type="ECO:0000313" key="5">
    <source>
        <dbReference type="Proteomes" id="UP000664534"/>
    </source>
</evidence>
<dbReference type="InterPro" id="IPR010286">
    <property type="entry name" value="METTL16/RlmF"/>
</dbReference>
<dbReference type="OrthoDB" id="514248at2759"/>
<accession>A0A8H3I8U1</accession>
<dbReference type="PANTHER" id="PTHR13393">
    <property type="entry name" value="SAM-DEPENDENT METHYLTRANSFERASE"/>
    <property type="match status" value="1"/>
</dbReference>
<keyword evidence="2" id="KW-0808">Transferase</keyword>
<proteinExistence type="predicted"/>
<dbReference type="SUPFAM" id="SSF53335">
    <property type="entry name" value="S-adenosyl-L-methionine-dependent methyltransferases"/>
    <property type="match status" value="1"/>
</dbReference>
<dbReference type="InterPro" id="IPR029063">
    <property type="entry name" value="SAM-dependent_MTases_sf"/>
</dbReference>
<keyword evidence="1" id="KW-0489">Methyltransferase</keyword>
<protein>
    <recommendedName>
        <fullName evidence="6">U6 small nuclear RNA (adenine-(43)-N(6))-methyltransferase</fullName>
    </recommendedName>
</protein>
<dbReference type="PANTHER" id="PTHR13393:SF0">
    <property type="entry name" value="RNA N6-ADENOSINE-METHYLTRANSFERASE METTL16"/>
    <property type="match status" value="1"/>
</dbReference>
<evidence type="ECO:0000256" key="2">
    <source>
        <dbReference type="ARBA" id="ARBA00022679"/>
    </source>
</evidence>
<dbReference type="GO" id="GO:0008168">
    <property type="term" value="F:methyltransferase activity"/>
    <property type="evidence" value="ECO:0007669"/>
    <property type="project" value="UniProtKB-KW"/>
</dbReference>
<feature type="region of interest" description="Disordered" evidence="3">
    <location>
        <begin position="358"/>
        <end position="378"/>
    </location>
</feature>
<evidence type="ECO:0000313" key="4">
    <source>
        <dbReference type="EMBL" id="CAF9911710.1"/>
    </source>
</evidence>
<reference evidence="4" key="1">
    <citation type="submission" date="2021-03" db="EMBL/GenBank/DDBJ databases">
        <authorList>
            <person name="Tagirdzhanova G."/>
        </authorList>
    </citation>
    <scope>NUCLEOTIDE SEQUENCE</scope>
</reference>
<dbReference type="AlphaFoldDB" id="A0A8H3I8U1"/>
<sequence>MAKRNIYEDDVDFAALALQSPAFNKCLKSNGQLDFSNPEAVQQLTKSLLERDFAIKLDLPDDRLCPPIPNRFNYILWIQDLLDTTSDSYAERYDAERTVTGLDIGTGASCIYPLLGCAQRPKWRFAVTDIDEKNMNYSKRNILQNNLKSRIRPLQTTPNDPLIPLDAFGLESIDFTICNPPFYSSTSDLLSSAAAKSRPPHSACTGADVEMVTPGGEIAFVSRMIDESKVLKDRCQWYTSMLGKYSSVEIIVGNLVGAGFDNWAVKDLVQGNKTKRWAVAWSWGTMRPSQDAARGTSTLPKHLLPFPSAYSFEVHGISIESCSQLLSNTIQALDIQWQYRPIMATGVGFAKGNVWSRAARRKQQQSPEGSTDRNHDMNEEVETTGTALGFKIQLRTGNEGGTELMVRWLQGSDSVLFESFCGMLKRQVRAA</sequence>
<evidence type="ECO:0000256" key="1">
    <source>
        <dbReference type="ARBA" id="ARBA00022603"/>
    </source>
</evidence>
<name>A0A8H3I8U1_9LECA</name>
<dbReference type="CDD" id="cd02440">
    <property type="entry name" value="AdoMet_MTases"/>
    <property type="match status" value="1"/>
</dbReference>